<sequence length="1178" mass="127542">MTAVPPLLVPIDVKALLVNDLVRQRGFQRWQMDYQNLPTYTSPQPPPFSGTDTSWPTDPSHNGIYLHWTLPATLRRGDHDTATGTTTFPYVPNRWLVVRYSGPDPQARVATGWVIESDYVDVNDGTSPYLDPTASTPTPTLLGRCLPLSGWSEPGSDQPFLTAVAPGNITFASYQPYVANVFSMHDPLTDVTDGEVLSYLVAGWYSQPSADVLASYPGEGDFAQWLDTTLGWTVSTDDTATASFYHGMVHGLPWSTTDPANPPNMPADTTPRLAVGSTSIDALTAMIKQQAQEDNSDIDAELLEAFQYDFLRLLDEQDGQQVLEQRIHQAWFGEHPSGSTWEVVRTPTHDSTEALRHQAEAARAPSWLPALNTAQTAYDSAVRELADLHRQLYETWWKSGKAATLPKYPDGVTPALFAQALDPTTQTSLAATVQNKLHQIQALQAQIPWGATPDDLQASITAYATAHDLPTDRQLKRIEQPPLWSANDPVVVISATGSASIATDPTTLACRLADQTVTGITYDGTPIHIADIGTGLPSLDLTGTPQVIQALIDEFFFLDPDNATLVAAHALGTTDPAVIAALNETMAGYQADIGTVPAIQPGPWTQPWSPLWLLWQVTYYPIAYGSTDTPNWTFDGTQYTWTGNGADTDNLLQLSGQIFLTPQATFNMKARLDQYLSTNPDADLTAVEDFVTSVDDWDFLSQSLTGFGASLTCRDPSSLWLPSDGTTLAQLATPGATAMPMPGPATQPPFQAWPPSGFQPLRSGQFAFLRVMVVDRFGQSLEIVNSTTAEQFTPIIADGMIPDDTVLQQEPYRFVQLTPRLLQPGQVSLDFVSATDDTHPLDPDLHNPLCGWLLPNHLDRAISCYGPTGPALGDIRVVVDDTATRVVDWSPAPGSPYPTIASLSPAYPHLAAVLTGVQAGGPAAFAEFLHTIDTTLWSIDPAGARDDQFLSVLIGRPLALIRTRVALELDTTALTDPSWRFTFTPQPSDLPGYGFDIRLGDLTMRQDGLIGYFTGTDYTRFDSVAPPPTDSSYVHQIGPGNFLTLCFDPASTAYLTMLVDPRAAIHATTDLLPVTSLTLPQHYVKSALSAMAVTFRAGPLPTDLVVPATGDGTQIVLPTPASKNGTWSWIETGTNGSPTTYGVTPADQAATLPTDPPTLRTGWLQLTTDLSSEPEETT</sequence>
<protein>
    <submittedName>
        <fullName evidence="1">Uncharacterized protein</fullName>
    </submittedName>
</protein>
<evidence type="ECO:0000313" key="2">
    <source>
        <dbReference type="Proteomes" id="UP001597097"/>
    </source>
</evidence>
<dbReference type="EMBL" id="JBHUCM010000014">
    <property type="protein sequence ID" value="MFD1538814.1"/>
    <property type="molecule type" value="Genomic_DNA"/>
</dbReference>
<comment type="caution">
    <text evidence="1">The sequence shown here is derived from an EMBL/GenBank/DDBJ whole genome shotgun (WGS) entry which is preliminary data.</text>
</comment>
<organism evidence="1 2">
    <name type="scientific">Nonomuraea guangzhouensis</name>
    <dbReference type="NCBI Taxonomy" id="1291555"/>
    <lineage>
        <taxon>Bacteria</taxon>
        <taxon>Bacillati</taxon>
        <taxon>Actinomycetota</taxon>
        <taxon>Actinomycetes</taxon>
        <taxon>Streptosporangiales</taxon>
        <taxon>Streptosporangiaceae</taxon>
        <taxon>Nonomuraea</taxon>
    </lineage>
</organism>
<accession>A0ABW4G7W5</accession>
<gene>
    <name evidence="1" type="ORF">ACFSJ0_17285</name>
</gene>
<keyword evidence="2" id="KW-1185">Reference proteome</keyword>
<evidence type="ECO:0000313" key="1">
    <source>
        <dbReference type="EMBL" id="MFD1538814.1"/>
    </source>
</evidence>
<name>A0ABW4G7W5_9ACTN</name>
<reference evidence="2" key="1">
    <citation type="journal article" date="2019" name="Int. J. Syst. Evol. Microbiol.">
        <title>The Global Catalogue of Microorganisms (GCM) 10K type strain sequencing project: providing services to taxonomists for standard genome sequencing and annotation.</title>
        <authorList>
            <consortium name="The Broad Institute Genomics Platform"/>
            <consortium name="The Broad Institute Genome Sequencing Center for Infectious Disease"/>
            <person name="Wu L."/>
            <person name="Ma J."/>
        </authorList>
    </citation>
    <scope>NUCLEOTIDE SEQUENCE [LARGE SCALE GENOMIC DNA]</scope>
    <source>
        <strain evidence="2">CGMCC 1.15399</strain>
    </source>
</reference>
<dbReference type="RefSeq" id="WP_219530690.1">
    <property type="nucleotide sequence ID" value="NZ_JAHKRM010000009.1"/>
</dbReference>
<proteinExistence type="predicted"/>
<dbReference type="Proteomes" id="UP001597097">
    <property type="component" value="Unassembled WGS sequence"/>
</dbReference>